<protein>
    <submittedName>
        <fullName evidence="1">Uncharacterized protein</fullName>
    </submittedName>
</protein>
<sequence>MSISSPGPAIRRKFGSPPEFRMKHGIDLVIDDMGSQNRTKVRREAERLQVPLFFDIMKITFPNSEFRESRNLVSMWSWGSRDDTVSEASLLRQNQSVNLD</sequence>
<evidence type="ECO:0000313" key="1">
    <source>
        <dbReference type="EMBL" id="URD92205.1"/>
    </source>
</evidence>
<evidence type="ECO:0000313" key="2">
    <source>
        <dbReference type="Proteomes" id="UP001055439"/>
    </source>
</evidence>
<keyword evidence="2" id="KW-1185">Reference proteome</keyword>
<name>A0A9E7JSQ1_9LILI</name>
<accession>A0A9E7JSQ1</accession>
<dbReference type="AlphaFoldDB" id="A0A9E7JSQ1"/>
<dbReference type="EMBL" id="CP097505">
    <property type="protein sequence ID" value="URD92205.1"/>
    <property type="molecule type" value="Genomic_DNA"/>
</dbReference>
<reference evidence="1" key="1">
    <citation type="submission" date="2022-05" db="EMBL/GenBank/DDBJ databases">
        <title>The Musa troglodytarum L. genome provides insights into the mechanism of non-climacteric behaviour and enrichment of carotenoids.</title>
        <authorList>
            <person name="Wang J."/>
        </authorList>
    </citation>
    <scope>NUCLEOTIDE SEQUENCE</scope>
    <source>
        <tissue evidence="1">Leaf</tissue>
    </source>
</reference>
<proteinExistence type="predicted"/>
<organism evidence="1 2">
    <name type="scientific">Musa troglodytarum</name>
    <name type="common">fe'i banana</name>
    <dbReference type="NCBI Taxonomy" id="320322"/>
    <lineage>
        <taxon>Eukaryota</taxon>
        <taxon>Viridiplantae</taxon>
        <taxon>Streptophyta</taxon>
        <taxon>Embryophyta</taxon>
        <taxon>Tracheophyta</taxon>
        <taxon>Spermatophyta</taxon>
        <taxon>Magnoliopsida</taxon>
        <taxon>Liliopsida</taxon>
        <taxon>Zingiberales</taxon>
        <taxon>Musaceae</taxon>
        <taxon>Musa</taxon>
    </lineage>
</organism>
<dbReference type="OrthoDB" id="1734180at2759"/>
<gene>
    <name evidence="1" type="ORF">MUK42_32668</name>
</gene>
<dbReference type="Proteomes" id="UP001055439">
    <property type="component" value="Chromosome 3"/>
</dbReference>